<feature type="transmembrane region" description="Helical" evidence="4">
    <location>
        <begin position="379"/>
        <end position="401"/>
    </location>
</feature>
<dbReference type="PANTHER" id="PTHR23523:SF2">
    <property type="entry name" value="2-NITROIMIDAZOLE TRANSPORTER"/>
    <property type="match status" value="1"/>
</dbReference>
<evidence type="ECO:0000259" key="5">
    <source>
        <dbReference type="PROSITE" id="PS50850"/>
    </source>
</evidence>
<dbReference type="InterPro" id="IPR052524">
    <property type="entry name" value="MFS_Cyanate_Porter"/>
</dbReference>
<name>A0A1M5C5N8_SALEC</name>
<evidence type="ECO:0000256" key="1">
    <source>
        <dbReference type="ARBA" id="ARBA00022692"/>
    </source>
</evidence>
<proteinExistence type="predicted"/>
<feature type="transmembrane region" description="Helical" evidence="4">
    <location>
        <begin position="261"/>
        <end position="280"/>
    </location>
</feature>
<reference evidence="7" key="1">
    <citation type="submission" date="2016-11" db="EMBL/GenBank/DDBJ databases">
        <authorList>
            <person name="Varghese N."/>
            <person name="Submissions S."/>
        </authorList>
    </citation>
    <scope>NUCLEOTIDE SEQUENCE [LARGE SCALE GENOMIC DNA]</scope>
    <source>
        <strain evidence="7">DSM 24579</strain>
    </source>
</reference>
<dbReference type="PROSITE" id="PS50850">
    <property type="entry name" value="MFS"/>
    <property type="match status" value="1"/>
</dbReference>
<dbReference type="Gene3D" id="1.20.1250.20">
    <property type="entry name" value="MFS general substrate transporter like domains"/>
    <property type="match status" value="1"/>
</dbReference>
<evidence type="ECO:0000256" key="4">
    <source>
        <dbReference type="SAM" id="Phobius"/>
    </source>
</evidence>
<keyword evidence="1 4" id="KW-0812">Transmembrane</keyword>
<evidence type="ECO:0000313" key="6">
    <source>
        <dbReference type="EMBL" id="SHF50035.1"/>
    </source>
</evidence>
<dbReference type="GO" id="GO:0022857">
    <property type="term" value="F:transmembrane transporter activity"/>
    <property type="evidence" value="ECO:0007669"/>
    <property type="project" value="InterPro"/>
</dbReference>
<dbReference type="CDD" id="cd17339">
    <property type="entry name" value="MFS_NIMT_CynX_like"/>
    <property type="match status" value="1"/>
</dbReference>
<dbReference type="Pfam" id="PF07690">
    <property type="entry name" value="MFS_1"/>
    <property type="match status" value="1"/>
</dbReference>
<feature type="transmembrane region" description="Helical" evidence="4">
    <location>
        <begin position="184"/>
        <end position="205"/>
    </location>
</feature>
<feature type="transmembrane region" description="Helical" evidence="4">
    <location>
        <begin position="147"/>
        <end position="172"/>
    </location>
</feature>
<gene>
    <name evidence="6" type="ORF">SAMN05444483_101352</name>
</gene>
<dbReference type="InterPro" id="IPR036259">
    <property type="entry name" value="MFS_trans_sf"/>
</dbReference>
<feature type="transmembrane region" description="Helical" evidence="4">
    <location>
        <begin position="91"/>
        <end position="109"/>
    </location>
</feature>
<dbReference type="InterPro" id="IPR020846">
    <property type="entry name" value="MFS_dom"/>
</dbReference>
<sequence length="407" mass="43352">MVFKSTFARFLMNSNKPSSFKNPGAIWLLTGILFIAINLRPALSSIGPLVDAIKHSLQLSETLLGLLTTLPLLAFGVISTITPLFTKRFGIGKTLMGALILLSLGIFIRSTAGVFGLYLGTTLLGIAIAFGNVLIPALTKQNFPDKAGLITSLHSATMSVGAAVAAGLSVPLANDLNLGWRGSLATWGLLSLLALFIWIPQIKRIKRSKARRSFKAALKSLSGSRLVWQIAVYMGLQSLTFYVILAWLPAILLARGYDSEFAGWMLSLSQATGILGALIIPVWAGSRKDQRLVILTLVFFEIIGLIGLMLPDVGLTVVWVSLLGLVLGGTFGLALLLIVLRASDTETAAELSGMVQSIGYFIAATGPFMVGVIQEATQVWNYSLGLLIIIAAFKLIAGLGAGKPQKV</sequence>
<dbReference type="EMBL" id="FQVT01000001">
    <property type="protein sequence ID" value="SHF50035.1"/>
    <property type="molecule type" value="Genomic_DNA"/>
</dbReference>
<dbReference type="PANTHER" id="PTHR23523">
    <property type="match status" value="1"/>
</dbReference>
<accession>A0A1M5C5N8</accession>
<feature type="transmembrane region" description="Helical" evidence="4">
    <location>
        <begin position="316"/>
        <end position="339"/>
    </location>
</feature>
<protein>
    <submittedName>
        <fullName evidence="6">MFS transporter, CP family, cyanate transporter</fullName>
    </submittedName>
</protein>
<feature type="domain" description="Major facilitator superfamily (MFS) profile" evidence="5">
    <location>
        <begin position="24"/>
        <end position="407"/>
    </location>
</feature>
<keyword evidence="3 4" id="KW-0472">Membrane</keyword>
<feature type="transmembrane region" description="Helical" evidence="4">
    <location>
        <begin position="115"/>
        <end position="135"/>
    </location>
</feature>
<dbReference type="Proteomes" id="UP000183945">
    <property type="component" value="Unassembled WGS sequence"/>
</dbReference>
<dbReference type="SUPFAM" id="SSF103473">
    <property type="entry name" value="MFS general substrate transporter"/>
    <property type="match status" value="1"/>
</dbReference>
<keyword evidence="2 4" id="KW-1133">Transmembrane helix</keyword>
<evidence type="ECO:0000256" key="3">
    <source>
        <dbReference type="ARBA" id="ARBA00023136"/>
    </source>
</evidence>
<feature type="transmembrane region" description="Helical" evidence="4">
    <location>
        <begin position="292"/>
        <end position="310"/>
    </location>
</feature>
<dbReference type="STRING" id="1073325.SAMN05444483_101352"/>
<evidence type="ECO:0000256" key="2">
    <source>
        <dbReference type="ARBA" id="ARBA00022989"/>
    </source>
</evidence>
<feature type="transmembrane region" description="Helical" evidence="4">
    <location>
        <begin position="351"/>
        <end position="373"/>
    </location>
</feature>
<dbReference type="InterPro" id="IPR011701">
    <property type="entry name" value="MFS"/>
</dbReference>
<keyword evidence="7" id="KW-1185">Reference proteome</keyword>
<feature type="transmembrane region" description="Helical" evidence="4">
    <location>
        <begin position="226"/>
        <end position="249"/>
    </location>
</feature>
<evidence type="ECO:0000313" key="7">
    <source>
        <dbReference type="Proteomes" id="UP000183945"/>
    </source>
</evidence>
<organism evidence="6 7">
    <name type="scientific">Salegentibacter echinorum</name>
    <dbReference type="NCBI Taxonomy" id="1073325"/>
    <lineage>
        <taxon>Bacteria</taxon>
        <taxon>Pseudomonadati</taxon>
        <taxon>Bacteroidota</taxon>
        <taxon>Flavobacteriia</taxon>
        <taxon>Flavobacteriales</taxon>
        <taxon>Flavobacteriaceae</taxon>
        <taxon>Salegentibacter</taxon>
    </lineage>
</organism>
<feature type="transmembrane region" description="Helical" evidence="4">
    <location>
        <begin position="63"/>
        <end position="84"/>
    </location>
</feature>
<dbReference type="AlphaFoldDB" id="A0A1M5C5N8"/>